<protein>
    <submittedName>
        <fullName evidence="2">Nuclear transport factor 2 family protein</fullName>
    </submittedName>
</protein>
<reference evidence="2" key="1">
    <citation type="submission" date="2022-10" db="EMBL/GenBank/DDBJ databases">
        <title>Streptomyces beihaiensis sp. nov., a chitin degrading actinobacterium, isolated from shrimp pond soil.</title>
        <authorList>
            <person name="Xie J."/>
            <person name="Shen N."/>
        </authorList>
    </citation>
    <scope>NUCLEOTIDE SEQUENCE</scope>
    <source>
        <strain evidence="2">GXMU-J5</strain>
    </source>
</reference>
<dbReference type="RefSeq" id="WP_266601080.1">
    <property type="nucleotide sequence ID" value="NZ_JAPHNL010000222.1"/>
</dbReference>
<keyword evidence="3" id="KW-1185">Reference proteome</keyword>
<comment type="caution">
    <text evidence="2">The sequence shown here is derived from an EMBL/GenBank/DDBJ whole genome shotgun (WGS) entry which is preliminary data.</text>
</comment>
<dbReference type="InterPro" id="IPR037401">
    <property type="entry name" value="SnoaL-like"/>
</dbReference>
<dbReference type="Pfam" id="PF12680">
    <property type="entry name" value="SnoaL_2"/>
    <property type="match status" value="1"/>
</dbReference>
<dbReference type="EMBL" id="JAPHNL010000222">
    <property type="protein sequence ID" value="MCX3061596.1"/>
    <property type="molecule type" value="Genomic_DNA"/>
</dbReference>
<feature type="domain" description="SnoaL-like" evidence="1">
    <location>
        <begin position="18"/>
        <end position="126"/>
    </location>
</feature>
<evidence type="ECO:0000313" key="3">
    <source>
        <dbReference type="Proteomes" id="UP001163064"/>
    </source>
</evidence>
<evidence type="ECO:0000313" key="2">
    <source>
        <dbReference type="EMBL" id="MCX3061596.1"/>
    </source>
</evidence>
<name>A0ABT3TX23_9ACTN</name>
<dbReference type="Gene3D" id="3.10.450.50">
    <property type="match status" value="1"/>
</dbReference>
<accession>A0ABT3TX23</accession>
<dbReference type="Proteomes" id="UP001163064">
    <property type="component" value="Unassembled WGS sequence"/>
</dbReference>
<organism evidence="2 3">
    <name type="scientific">Streptomyces beihaiensis</name>
    <dbReference type="NCBI Taxonomy" id="2984495"/>
    <lineage>
        <taxon>Bacteria</taxon>
        <taxon>Bacillati</taxon>
        <taxon>Actinomycetota</taxon>
        <taxon>Actinomycetes</taxon>
        <taxon>Kitasatosporales</taxon>
        <taxon>Streptomycetaceae</taxon>
        <taxon>Streptomyces</taxon>
    </lineage>
</organism>
<dbReference type="InterPro" id="IPR032710">
    <property type="entry name" value="NTF2-like_dom_sf"/>
</dbReference>
<gene>
    <name evidence="2" type="ORF">OFY01_17875</name>
</gene>
<dbReference type="SUPFAM" id="SSF54427">
    <property type="entry name" value="NTF2-like"/>
    <property type="match status" value="1"/>
</dbReference>
<sequence length="155" mass="17155">MSENTSASAPRSVADSLRALVEMVESGDFAPITRIYADDVVVTHAFGVGEHTRWEGLDEVAEFFDRSPLDRFSRTVHDLRVWSTDDPEVAIAEFTIEGHVHATGRTFRLPNVIIARGRLSDGRLVETRDYHHHGAMAAFFGALPEYVKGLEGMAA</sequence>
<proteinExistence type="predicted"/>
<evidence type="ECO:0000259" key="1">
    <source>
        <dbReference type="Pfam" id="PF12680"/>
    </source>
</evidence>